<comment type="caution">
    <text evidence="1">The sequence shown here is derived from an EMBL/GenBank/DDBJ whole genome shotgun (WGS) entry which is preliminary data.</text>
</comment>
<keyword evidence="2" id="KW-1185">Reference proteome</keyword>
<proteinExistence type="predicted"/>
<organism evidence="1 2">
    <name type="scientific">Plantactinospora mayteni</name>
    <dbReference type="NCBI Taxonomy" id="566021"/>
    <lineage>
        <taxon>Bacteria</taxon>
        <taxon>Bacillati</taxon>
        <taxon>Actinomycetota</taxon>
        <taxon>Actinomycetes</taxon>
        <taxon>Micromonosporales</taxon>
        <taxon>Micromonosporaceae</taxon>
        <taxon>Plantactinospora</taxon>
    </lineage>
</organism>
<name>A0ABQ4F4R7_9ACTN</name>
<evidence type="ECO:0000313" key="2">
    <source>
        <dbReference type="Proteomes" id="UP000621500"/>
    </source>
</evidence>
<sequence length="64" mass="6323">MRNLALGQLLPALPAGPVTTGVTFDGSADLNADADLIAGGLLVDFKAGQGGKPRADGTRAASQC</sequence>
<gene>
    <name evidence="1" type="ORF">Pma05_84740</name>
</gene>
<dbReference type="EMBL" id="BONX01000099">
    <property type="protein sequence ID" value="GIH01902.1"/>
    <property type="molecule type" value="Genomic_DNA"/>
</dbReference>
<evidence type="ECO:0000313" key="1">
    <source>
        <dbReference type="EMBL" id="GIH01902.1"/>
    </source>
</evidence>
<protein>
    <submittedName>
        <fullName evidence="1">Uncharacterized protein</fullName>
    </submittedName>
</protein>
<dbReference type="Proteomes" id="UP000621500">
    <property type="component" value="Unassembled WGS sequence"/>
</dbReference>
<dbReference type="RefSeq" id="WP_239314201.1">
    <property type="nucleotide sequence ID" value="NZ_BAAAZQ010000066.1"/>
</dbReference>
<accession>A0ABQ4F4R7</accession>
<reference evidence="1 2" key="1">
    <citation type="submission" date="2021-01" db="EMBL/GenBank/DDBJ databases">
        <title>Whole genome shotgun sequence of Plantactinospora mayteni NBRC 109088.</title>
        <authorList>
            <person name="Komaki H."/>
            <person name="Tamura T."/>
        </authorList>
    </citation>
    <scope>NUCLEOTIDE SEQUENCE [LARGE SCALE GENOMIC DNA]</scope>
    <source>
        <strain evidence="1 2">NBRC 109088</strain>
    </source>
</reference>